<sequence length="127" mass="13844">MNITLPKSLSPPLNNNLSNITSIDKIMKLLAAPCVNSFVFDAKGITVEFIVVVASQDGSPVKSWQSFQVKGGELLLNPLKERTYRDLLWSTGIRLSSTIRAHLIEAISRVAASLPCEADRIFVCATA</sequence>
<reference evidence="1 2" key="1">
    <citation type="journal article" date="2023" name="Int. J. Mol. Sci.">
        <title>De Novo Assembly and Annotation of 11 Diverse Shrub Willow (Salix) Genomes Reveals Novel Gene Organization in Sex-Linked Regions.</title>
        <authorList>
            <person name="Hyden B."/>
            <person name="Feng K."/>
            <person name="Yates T.B."/>
            <person name="Jawdy S."/>
            <person name="Cereghino C."/>
            <person name="Smart L.B."/>
            <person name="Muchero W."/>
        </authorList>
    </citation>
    <scope>NUCLEOTIDE SEQUENCE [LARGE SCALE GENOMIC DNA]</scope>
    <source>
        <tissue evidence="1">Shoot tip</tissue>
    </source>
</reference>
<name>A0AAD6KFF0_9ROSI</name>
<comment type="caution">
    <text evidence="1">The sequence shown here is derived from an EMBL/GenBank/DDBJ whole genome shotgun (WGS) entry which is preliminary data.</text>
</comment>
<dbReference type="EMBL" id="JAPFFJ010000008">
    <property type="protein sequence ID" value="KAJ6421519.1"/>
    <property type="molecule type" value="Genomic_DNA"/>
</dbReference>
<organism evidence="1 2">
    <name type="scientific">Salix udensis</name>
    <dbReference type="NCBI Taxonomy" id="889485"/>
    <lineage>
        <taxon>Eukaryota</taxon>
        <taxon>Viridiplantae</taxon>
        <taxon>Streptophyta</taxon>
        <taxon>Embryophyta</taxon>
        <taxon>Tracheophyta</taxon>
        <taxon>Spermatophyta</taxon>
        <taxon>Magnoliopsida</taxon>
        <taxon>eudicotyledons</taxon>
        <taxon>Gunneridae</taxon>
        <taxon>Pentapetalae</taxon>
        <taxon>rosids</taxon>
        <taxon>fabids</taxon>
        <taxon>Malpighiales</taxon>
        <taxon>Salicaceae</taxon>
        <taxon>Saliceae</taxon>
        <taxon>Salix</taxon>
    </lineage>
</organism>
<accession>A0AAD6KFF0</accession>
<evidence type="ECO:0000313" key="1">
    <source>
        <dbReference type="EMBL" id="KAJ6421519.1"/>
    </source>
</evidence>
<proteinExistence type="predicted"/>
<dbReference type="Proteomes" id="UP001162972">
    <property type="component" value="Chromosome 17"/>
</dbReference>
<protein>
    <submittedName>
        <fullName evidence="1">Uncharacterized protein</fullName>
    </submittedName>
</protein>
<gene>
    <name evidence="1" type="ORF">OIU84_028816</name>
</gene>
<dbReference type="AlphaFoldDB" id="A0AAD6KFF0"/>
<evidence type="ECO:0000313" key="2">
    <source>
        <dbReference type="Proteomes" id="UP001162972"/>
    </source>
</evidence>
<keyword evidence="2" id="KW-1185">Reference proteome</keyword>